<dbReference type="PROSITE" id="PS51375">
    <property type="entry name" value="PPR"/>
    <property type="match status" value="2"/>
</dbReference>
<dbReference type="InterPro" id="IPR011990">
    <property type="entry name" value="TPR-like_helical_dom_sf"/>
</dbReference>
<feature type="region of interest" description="Disordered" evidence="4">
    <location>
        <begin position="173"/>
        <end position="194"/>
    </location>
</feature>
<keyword evidence="6" id="KW-1185">Reference proteome</keyword>
<feature type="repeat" description="PPR" evidence="3">
    <location>
        <begin position="118"/>
        <end position="152"/>
    </location>
</feature>
<gene>
    <name evidence="5" type="ORF">F3Y22_tig00111769pilonHSYRG00190</name>
</gene>
<dbReference type="PANTHER" id="PTHR47874:SF5">
    <property type="entry name" value="PENTATRICOPEPTIDE REPEAT-CONTAINING PROTEIN PPR5 HOMOLOG, CHLOROPLASTIC"/>
    <property type="match status" value="1"/>
</dbReference>
<feature type="repeat" description="PPR" evidence="3">
    <location>
        <begin position="83"/>
        <end position="117"/>
    </location>
</feature>
<proteinExistence type="inferred from homology"/>
<organism evidence="5 6">
    <name type="scientific">Hibiscus syriacus</name>
    <name type="common">Rose of Sharon</name>
    <dbReference type="NCBI Taxonomy" id="106335"/>
    <lineage>
        <taxon>Eukaryota</taxon>
        <taxon>Viridiplantae</taxon>
        <taxon>Streptophyta</taxon>
        <taxon>Embryophyta</taxon>
        <taxon>Tracheophyta</taxon>
        <taxon>Spermatophyta</taxon>
        <taxon>Magnoliopsida</taxon>
        <taxon>eudicotyledons</taxon>
        <taxon>Gunneridae</taxon>
        <taxon>Pentapetalae</taxon>
        <taxon>rosids</taxon>
        <taxon>malvids</taxon>
        <taxon>Malvales</taxon>
        <taxon>Malvaceae</taxon>
        <taxon>Malvoideae</taxon>
        <taxon>Hibiscus</taxon>
    </lineage>
</organism>
<evidence type="ECO:0000256" key="4">
    <source>
        <dbReference type="SAM" id="MobiDB-lite"/>
    </source>
</evidence>
<evidence type="ECO:0000256" key="1">
    <source>
        <dbReference type="ARBA" id="ARBA00007626"/>
    </source>
</evidence>
<feature type="compositionally biased region" description="Polar residues" evidence="4">
    <location>
        <begin position="185"/>
        <end position="194"/>
    </location>
</feature>
<evidence type="ECO:0000313" key="6">
    <source>
        <dbReference type="Proteomes" id="UP000436088"/>
    </source>
</evidence>
<name>A0A6A2YH96_HIBSY</name>
<comment type="similarity">
    <text evidence="1">Belongs to the PPR family. P subfamily.</text>
</comment>
<dbReference type="InterPro" id="IPR002885">
    <property type="entry name" value="PPR_rpt"/>
</dbReference>
<reference evidence="5" key="1">
    <citation type="submission" date="2019-09" db="EMBL/GenBank/DDBJ databases">
        <title>Draft genome information of white flower Hibiscus syriacus.</title>
        <authorList>
            <person name="Kim Y.-M."/>
        </authorList>
    </citation>
    <scope>NUCLEOTIDE SEQUENCE [LARGE SCALE GENOMIC DNA]</scope>
    <source>
        <strain evidence="5">YM2019G1</strain>
    </source>
</reference>
<evidence type="ECO:0000256" key="2">
    <source>
        <dbReference type="ARBA" id="ARBA00022737"/>
    </source>
</evidence>
<dbReference type="AlphaFoldDB" id="A0A6A2YH96"/>
<dbReference type="PANTHER" id="PTHR47874">
    <property type="entry name" value="EXPRESSED PROTEIN"/>
    <property type="match status" value="1"/>
</dbReference>
<evidence type="ECO:0000313" key="5">
    <source>
        <dbReference type="EMBL" id="KAE8673964.1"/>
    </source>
</evidence>
<evidence type="ECO:0000256" key="3">
    <source>
        <dbReference type="PROSITE-ProRule" id="PRU00708"/>
    </source>
</evidence>
<dbReference type="Gene3D" id="1.25.40.10">
    <property type="entry name" value="Tetratricopeptide repeat domain"/>
    <property type="match status" value="1"/>
</dbReference>
<dbReference type="GO" id="GO:0003729">
    <property type="term" value="F:mRNA binding"/>
    <property type="evidence" value="ECO:0007669"/>
    <property type="project" value="InterPro"/>
</dbReference>
<sequence>MEQVFKSLLRSKERPTLPTFNSMIINYGKARLKERPESKMTDMKYTLSFITYESLVMMYGFCDCVSRAREIFDGIVDSRKEIKVSTLNAMLEVYCINGLPMEANRLFDNATNIGVVPDSSTYKLLYKAYTKADMKDHVQKLVKDMERDGIVPNKRFFLEALEAFGFLPSNPGSVQATRRGRPESNAKTAVNLIN</sequence>
<comment type="caution">
    <text evidence="5">The sequence shown here is derived from an EMBL/GenBank/DDBJ whole genome shotgun (WGS) entry which is preliminary data.</text>
</comment>
<dbReference type="InterPro" id="IPR044179">
    <property type="entry name" value="PPR5-like"/>
</dbReference>
<dbReference type="Proteomes" id="UP000436088">
    <property type="component" value="Unassembled WGS sequence"/>
</dbReference>
<protein>
    <submittedName>
        <fullName evidence="5">Pentatricopeptide repeat-containing protein</fullName>
    </submittedName>
</protein>
<keyword evidence="2" id="KW-0677">Repeat</keyword>
<dbReference type="EMBL" id="VEPZ02001421">
    <property type="protein sequence ID" value="KAE8673964.1"/>
    <property type="molecule type" value="Genomic_DNA"/>
</dbReference>
<accession>A0A6A2YH96</accession>
<dbReference type="Pfam" id="PF13812">
    <property type="entry name" value="PPR_3"/>
    <property type="match status" value="1"/>
</dbReference>